<accession>A0AAV4Z8L9</accession>
<dbReference type="AlphaFoldDB" id="A0AAV4Z8L9"/>
<evidence type="ECO:0000313" key="1">
    <source>
        <dbReference type="EMBL" id="GJD40167.1"/>
    </source>
</evidence>
<protein>
    <recommendedName>
        <fullName evidence="3">DUF3990 domain-containing protein</fullName>
    </recommendedName>
</protein>
<comment type="caution">
    <text evidence="1">The sequence shown here is derived from an EMBL/GenBank/DDBJ whole genome shotgun (WGS) entry which is preliminary data.</text>
</comment>
<evidence type="ECO:0000313" key="2">
    <source>
        <dbReference type="Proteomes" id="UP001055307"/>
    </source>
</evidence>
<dbReference type="Proteomes" id="UP001055307">
    <property type="component" value="Unassembled WGS sequence"/>
</dbReference>
<name>A0AAV4Z8L9_9HYPH</name>
<dbReference type="EMBL" id="BPQF01000012">
    <property type="protein sequence ID" value="GJD40167.1"/>
    <property type="molecule type" value="Genomic_DNA"/>
</dbReference>
<reference evidence="1" key="1">
    <citation type="journal article" date="2016" name="Front. Microbiol.">
        <title>Genome Sequence of the Piezophilic, Mesophilic Sulfate-Reducing Bacterium Desulfovibrio indicus J2T.</title>
        <authorList>
            <person name="Cao J."/>
            <person name="Maignien L."/>
            <person name="Shao Z."/>
            <person name="Alain K."/>
            <person name="Jebbar M."/>
        </authorList>
    </citation>
    <scope>NUCLEOTIDE SEQUENCE</scope>
    <source>
        <strain evidence="1">DSM 21893</strain>
    </source>
</reference>
<reference evidence="1" key="2">
    <citation type="submission" date="2021-08" db="EMBL/GenBank/DDBJ databases">
        <authorList>
            <person name="Tani A."/>
            <person name="Ola A."/>
            <person name="Ogura Y."/>
            <person name="Katsura K."/>
            <person name="Hayashi T."/>
        </authorList>
    </citation>
    <scope>NUCLEOTIDE SEQUENCE</scope>
    <source>
        <strain evidence="1">DSM 21893</strain>
    </source>
</reference>
<dbReference type="SUPFAM" id="SSF56399">
    <property type="entry name" value="ADP-ribosylation"/>
    <property type="match status" value="1"/>
</dbReference>
<evidence type="ECO:0008006" key="3">
    <source>
        <dbReference type="Google" id="ProtNLM"/>
    </source>
</evidence>
<keyword evidence="2" id="KW-1185">Reference proteome</keyword>
<sequence>MSRNLPSFVFGYHGCSRKVGRKALTHGLPLAPSNKDYDWLGPGVYFWENDALRAYEWAQAKAASGAYDDPFVIGAIIDLGNCLDLLQRENIELLTDAYDSLKLLNEQAGTEMPKNKDPNTINQGDKLLRFRDCAVIRHLHEIIEDKHYNDPESEDYIEPFDTVRGLFVEGSPAYPQGGFYSRTHTQIAVRNDTCIKGIFLPRGEIGS</sequence>
<proteinExistence type="predicted"/>
<organism evidence="1 2">
    <name type="scientific">Methylobacterium bullatum</name>
    <dbReference type="NCBI Taxonomy" id="570505"/>
    <lineage>
        <taxon>Bacteria</taxon>
        <taxon>Pseudomonadati</taxon>
        <taxon>Pseudomonadota</taxon>
        <taxon>Alphaproteobacteria</taxon>
        <taxon>Hyphomicrobiales</taxon>
        <taxon>Methylobacteriaceae</taxon>
        <taxon>Methylobacterium</taxon>
    </lineage>
</organism>
<gene>
    <name evidence="1" type="ORF">OICFNHDK_2633</name>
</gene>